<dbReference type="GO" id="GO:0042601">
    <property type="term" value="C:endospore-forming forespore"/>
    <property type="evidence" value="ECO:0007669"/>
    <property type="project" value="InterPro"/>
</dbReference>
<dbReference type="PATRIC" id="fig|1398.22.peg.3617"/>
<protein>
    <recommendedName>
        <fullName evidence="2">Small, acid-soluble spore protein N</fullName>
        <shortName evidence="2">SASP N</shortName>
    </recommendedName>
</protein>
<evidence type="ECO:0000256" key="1">
    <source>
        <dbReference type="ARBA" id="ARBA00022969"/>
    </source>
</evidence>
<comment type="induction">
    <text evidence="2">Expressed only in the forespore compartment of sporulating cells.</text>
</comment>
<comment type="caution">
    <text evidence="4">The sequence shown here is derived from an EMBL/GenBank/DDBJ whole genome shotgun (WGS) entry which is preliminary data.</text>
</comment>
<dbReference type="HAMAP" id="MF_01505">
    <property type="entry name" value="SspN"/>
    <property type="match status" value="1"/>
</dbReference>
<evidence type="ECO:0000256" key="3">
    <source>
        <dbReference type="SAM" id="MobiDB-lite"/>
    </source>
</evidence>
<keyword evidence="1 2" id="KW-0749">Sporulation</keyword>
<reference evidence="5" key="1">
    <citation type="submission" date="2016-01" db="EMBL/GenBank/DDBJ databases">
        <authorList>
            <person name="Mitreva M."/>
            <person name="Pepin K.H."/>
            <person name="Mihindukulasuriya K.A."/>
            <person name="Fulton R."/>
            <person name="Fronick C."/>
            <person name="O'Laughlin M."/>
            <person name="Miner T."/>
            <person name="Herter B."/>
            <person name="Rosa B.A."/>
            <person name="Cordes M."/>
            <person name="Tomlinson C."/>
            <person name="Wollam A."/>
            <person name="Palsikar V.B."/>
            <person name="Mardis E.R."/>
            <person name="Wilson R.K."/>
        </authorList>
    </citation>
    <scope>NUCLEOTIDE SEQUENCE [LARGE SCALE GENOMIC DNA]</scope>
    <source>
        <strain evidence="5">GED7749B</strain>
    </source>
</reference>
<gene>
    <name evidence="2" type="primary">sspN</name>
    <name evidence="4" type="ORF">HMPREF3213_03611</name>
</gene>
<dbReference type="GO" id="GO:0030436">
    <property type="term" value="P:asexual sporulation"/>
    <property type="evidence" value="ECO:0007669"/>
    <property type="project" value="UniProtKB-UniRule"/>
</dbReference>
<name>A0A133KBL7_HEYCO</name>
<accession>A0A133KBL7</accession>
<dbReference type="AlphaFoldDB" id="A0A133KBL7"/>
<dbReference type="EMBL" id="LRPN01000185">
    <property type="protein sequence ID" value="KWZ76874.1"/>
    <property type="molecule type" value="Genomic_DNA"/>
</dbReference>
<dbReference type="Proteomes" id="UP000070376">
    <property type="component" value="Unassembled WGS sequence"/>
</dbReference>
<feature type="compositionally biased region" description="Polar residues" evidence="3">
    <location>
        <begin position="45"/>
        <end position="55"/>
    </location>
</feature>
<evidence type="ECO:0000313" key="5">
    <source>
        <dbReference type="Proteomes" id="UP000070376"/>
    </source>
</evidence>
<organism evidence="4 5">
    <name type="scientific">Heyndrickxia coagulans</name>
    <name type="common">Weizmannia coagulans</name>
    <dbReference type="NCBI Taxonomy" id="1398"/>
    <lineage>
        <taxon>Bacteria</taxon>
        <taxon>Bacillati</taxon>
        <taxon>Bacillota</taxon>
        <taxon>Bacilli</taxon>
        <taxon>Bacillales</taxon>
        <taxon>Bacillaceae</taxon>
        <taxon>Heyndrickxia</taxon>
    </lineage>
</organism>
<proteinExistence type="evidence at transcript level"/>
<comment type="similarity">
    <text evidence="2">Belongs to the SspN family.</text>
</comment>
<comment type="subcellular location">
    <subcellularLocation>
        <location evidence="2">Spore core</location>
    </subcellularLocation>
</comment>
<dbReference type="Pfam" id="PF08177">
    <property type="entry name" value="SspN"/>
    <property type="match status" value="1"/>
</dbReference>
<dbReference type="GO" id="GO:0030435">
    <property type="term" value="P:sporulation resulting in formation of a cellular spore"/>
    <property type="evidence" value="ECO:0007669"/>
    <property type="project" value="UniProtKB-KW"/>
</dbReference>
<evidence type="ECO:0000256" key="2">
    <source>
        <dbReference type="HAMAP-Rule" id="MF_01505"/>
    </source>
</evidence>
<sequence length="55" mass="6126">MYKEGGDMMGNPNKKSKYFVPDHLGTQPRGFSGNKGKKMQDRSGQHAQVIQTKGE</sequence>
<feature type="region of interest" description="Disordered" evidence="3">
    <location>
        <begin position="1"/>
        <end position="55"/>
    </location>
</feature>
<evidence type="ECO:0000313" key="4">
    <source>
        <dbReference type="EMBL" id="KWZ76874.1"/>
    </source>
</evidence>
<dbReference type="InterPro" id="IPR012612">
    <property type="entry name" value="SASP_SspN"/>
</dbReference>
<dbReference type="NCBIfam" id="NF006904">
    <property type="entry name" value="PRK09398.1"/>
    <property type="match status" value="1"/>
</dbReference>